<dbReference type="GO" id="GO:0032131">
    <property type="term" value="F:alkylated DNA binding"/>
    <property type="evidence" value="ECO:0007669"/>
    <property type="project" value="TreeGrafter"/>
</dbReference>
<reference evidence="7 8" key="1">
    <citation type="submission" date="2019-07" db="EMBL/GenBank/DDBJ databases">
        <title>Whole genome shotgun sequence of Thiobacillus plumbophilus NBRC 107929.</title>
        <authorList>
            <person name="Hosoyama A."/>
            <person name="Uohara A."/>
            <person name="Ohji S."/>
            <person name="Ichikawa N."/>
        </authorList>
    </citation>
    <scope>NUCLEOTIDE SEQUENCE [LARGE SCALE GENOMIC DNA]</scope>
    <source>
        <strain evidence="7 8">NBRC 107929</strain>
    </source>
</reference>
<dbReference type="RefSeq" id="WP_174861818.1">
    <property type="nucleotide sequence ID" value="NZ_AP021884.1"/>
</dbReference>
<comment type="catalytic activity">
    <reaction evidence="1">
        <text>Hydrolysis of alkylated DNA, releasing 3-methyladenine, 3-methylguanine, 7-methylguanine and 7-methyladenine.</text>
        <dbReference type="EC" id="3.2.2.21"/>
    </reaction>
</comment>
<dbReference type="Proteomes" id="UP000321337">
    <property type="component" value="Unassembled WGS sequence"/>
</dbReference>
<dbReference type="SUPFAM" id="SSF48150">
    <property type="entry name" value="DNA-glycosylase"/>
    <property type="match status" value="1"/>
</dbReference>
<comment type="similarity">
    <text evidence="2">Belongs to the alkylbase DNA glycosidase AlkA family.</text>
</comment>
<dbReference type="GO" id="GO:0006285">
    <property type="term" value="P:base-excision repair, AP site formation"/>
    <property type="evidence" value="ECO:0007669"/>
    <property type="project" value="TreeGrafter"/>
</dbReference>
<dbReference type="InterPro" id="IPR011257">
    <property type="entry name" value="DNA_glycosylase"/>
</dbReference>
<evidence type="ECO:0000256" key="4">
    <source>
        <dbReference type="ARBA" id="ARBA00022763"/>
    </source>
</evidence>
<evidence type="ECO:0000256" key="1">
    <source>
        <dbReference type="ARBA" id="ARBA00000086"/>
    </source>
</evidence>
<dbReference type="InterPro" id="IPR003265">
    <property type="entry name" value="HhH-GPD_domain"/>
</dbReference>
<evidence type="ECO:0000259" key="6">
    <source>
        <dbReference type="SMART" id="SM00478"/>
    </source>
</evidence>
<keyword evidence="8" id="KW-1185">Reference proteome</keyword>
<evidence type="ECO:0000256" key="5">
    <source>
        <dbReference type="ARBA" id="ARBA00023204"/>
    </source>
</evidence>
<keyword evidence="5" id="KW-0234">DNA repair</keyword>
<dbReference type="GO" id="GO:0008725">
    <property type="term" value="F:DNA-3-methyladenine glycosylase activity"/>
    <property type="evidence" value="ECO:0007669"/>
    <property type="project" value="TreeGrafter"/>
</dbReference>
<dbReference type="PANTHER" id="PTHR43003">
    <property type="entry name" value="DNA-3-METHYLADENINE GLYCOSYLASE"/>
    <property type="match status" value="1"/>
</dbReference>
<protein>
    <recommendedName>
        <fullName evidence="3">DNA-3-methyladenine glycosylase II</fullName>
        <ecNumber evidence="3">3.2.2.21</ecNumber>
    </recommendedName>
</protein>
<dbReference type="SMART" id="SM00478">
    <property type="entry name" value="ENDO3c"/>
    <property type="match status" value="1"/>
</dbReference>
<dbReference type="GO" id="GO:0043916">
    <property type="term" value="F:DNA-7-methylguanine glycosylase activity"/>
    <property type="evidence" value="ECO:0007669"/>
    <property type="project" value="TreeGrafter"/>
</dbReference>
<dbReference type="AlphaFoldDB" id="A0A512L5Q7"/>
<dbReference type="EMBL" id="BKAD01000005">
    <property type="protein sequence ID" value="GEP29491.1"/>
    <property type="molecule type" value="Genomic_DNA"/>
</dbReference>
<evidence type="ECO:0000313" key="8">
    <source>
        <dbReference type="Proteomes" id="UP000321337"/>
    </source>
</evidence>
<accession>A0A512L5Q7</accession>
<dbReference type="GO" id="GO:0006307">
    <property type="term" value="P:DNA alkylation repair"/>
    <property type="evidence" value="ECO:0007669"/>
    <property type="project" value="TreeGrafter"/>
</dbReference>
<dbReference type="PANTHER" id="PTHR43003:SF5">
    <property type="entry name" value="DNA-3-METHYLADENINE GLYCOSYLASE"/>
    <property type="match status" value="1"/>
</dbReference>
<gene>
    <name evidence="7" type="ORF">TPL01_06290</name>
</gene>
<proteinExistence type="inferred from homology"/>
<dbReference type="Pfam" id="PF00730">
    <property type="entry name" value="HhH-GPD"/>
    <property type="match status" value="1"/>
</dbReference>
<comment type="caution">
    <text evidence="7">The sequence shown here is derived from an EMBL/GenBank/DDBJ whole genome shotgun (WGS) entry which is preliminary data.</text>
</comment>
<dbReference type="EC" id="3.2.2.21" evidence="3"/>
<dbReference type="Gene3D" id="1.10.1670.40">
    <property type="match status" value="1"/>
</dbReference>
<dbReference type="CDD" id="cd00056">
    <property type="entry name" value="ENDO3c"/>
    <property type="match status" value="1"/>
</dbReference>
<dbReference type="Gene3D" id="1.10.340.30">
    <property type="entry name" value="Hypothetical protein, domain 2"/>
    <property type="match status" value="1"/>
</dbReference>
<feature type="domain" description="HhH-GPD" evidence="6">
    <location>
        <begin position="47"/>
        <end position="198"/>
    </location>
</feature>
<evidence type="ECO:0000256" key="3">
    <source>
        <dbReference type="ARBA" id="ARBA00012000"/>
    </source>
</evidence>
<dbReference type="FunFam" id="1.10.340.30:FF:000004">
    <property type="entry name" value="DNA-3-methyladenine glycosylase II"/>
    <property type="match status" value="1"/>
</dbReference>
<keyword evidence="4" id="KW-0227">DNA damage</keyword>
<evidence type="ECO:0000313" key="7">
    <source>
        <dbReference type="EMBL" id="GEP29491.1"/>
    </source>
</evidence>
<name>A0A512L5Q7_9PROT</name>
<organism evidence="7 8">
    <name type="scientific">Sulfuriferula plumbiphila</name>
    <dbReference type="NCBI Taxonomy" id="171865"/>
    <lineage>
        <taxon>Bacteria</taxon>
        <taxon>Pseudomonadati</taxon>
        <taxon>Pseudomonadota</taxon>
        <taxon>Betaproteobacteria</taxon>
        <taxon>Nitrosomonadales</taxon>
        <taxon>Sulfuricellaceae</taxon>
        <taxon>Sulfuriferula</taxon>
    </lineage>
</organism>
<dbReference type="InterPro" id="IPR051912">
    <property type="entry name" value="Alkylbase_DNA_Glycosylase/TA"/>
</dbReference>
<dbReference type="GO" id="GO:0032993">
    <property type="term" value="C:protein-DNA complex"/>
    <property type="evidence" value="ECO:0007669"/>
    <property type="project" value="TreeGrafter"/>
</dbReference>
<evidence type="ECO:0000256" key="2">
    <source>
        <dbReference type="ARBA" id="ARBA00010817"/>
    </source>
</evidence>
<sequence length="204" mass="23005">MHPQYWQQATSELAAGDAVLKSLIARYPEVSMRSRGDAFSTLARSIAGQQISVKASEAVWQRLLACAVLTPEAIANTAPEVLRTCGFSLRKVEYLRDLAAKFVDGSLHPGLWQDMDDEAVIVELCRVRGIGRWTAEMFLMFYLLRPDVLPLDDIGLQKAMAAQYQNGAPISKIKMRSLAETWRPWRSVATWYLWRSLDPQVVAY</sequence>